<sequence>MEIVKVTASKFRWPGATATCPMGKKVIGGGAECSSGIGFIWLVRSIPVNNNAWYGYCDTTENIIGKITVHAICQ</sequence>
<name>A0A369FKJ2_ECOLX</name>
<protein>
    <submittedName>
        <fullName evidence="1">Shufflon protein B</fullName>
    </submittedName>
</protein>
<evidence type="ECO:0000313" key="2">
    <source>
        <dbReference type="Proteomes" id="UP000253687"/>
    </source>
</evidence>
<dbReference type="AlphaFoldDB" id="A0A369FKJ2"/>
<evidence type="ECO:0000313" key="1">
    <source>
        <dbReference type="EMBL" id="RDA25239.1"/>
    </source>
</evidence>
<comment type="caution">
    <text evidence="1">The sequence shown here is derived from an EMBL/GenBank/DDBJ whole genome shotgun (WGS) entry which is preliminary data.</text>
</comment>
<organism evidence="1 2">
    <name type="scientific">Escherichia coli</name>
    <dbReference type="NCBI Taxonomy" id="562"/>
    <lineage>
        <taxon>Bacteria</taxon>
        <taxon>Pseudomonadati</taxon>
        <taxon>Pseudomonadota</taxon>
        <taxon>Gammaproteobacteria</taxon>
        <taxon>Enterobacterales</taxon>
        <taxon>Enterobacteriaceae</taxon>
        <taxon>Escherichia</taxon>
    </lineage>
</organism>
<dbReference type="Proteomes" id="UP000253687">
    <property type="component" value="Unassembled WGS sequence"/>
</dbReference>
<gene>
    <name evidence="1" type="ORF">DTL43_28890</name>
</gene>
<dbReference type="EMBL" id="QOGZ01000203">
    <property type="protein sequence ID" value="RDA25239.1"/>
    <property type="molecule type" value="Genomic_DNA"/>
</dbReference>
<reference evidence="1 2" key="1">
    <citation type="submission" date="2018-07" db="EMBL/GenBank/DDBJ databases">
        <title>Whole Genome Sequence Analysis of Avian Pathogenic E. coli - An Australian Perspective.</title>
        <authorList>
            <person name="Cummins M.L."/>
            <person name="Reid C.J."/>
            <person name="Roy Chowdhury P."/>
            <person name="Bushell R."/>
            <person name="Esbert N."/>
            <person name="Tivendale K.A."/>
            <person name="Noormohammadi A.H."/>
            <person name="Islam S."/>
            <person name="Marenda M.S."/>
            <person name="Browning G.F."/>
            <person name="Markham P.F."/>
            <person name="Djordjevic S.P."/>
        </authorList>
    </citation>
    <scope>NUCLEOTIDE SEQUENCE [LARGE SCALE GENOMIC DNA]</scope>
    <source>
        <strain evidence="1 2">AVC211</strain>
    </source>
</reference>
<accession>A0A369FKJ2</accession>
<proteinExistence type="predicted"/>